<organism evidence="2 3">
    <name type="scientific">Methanospirillum purgamenti</name>
    <dbReference type="NCBI Taxonomy" id="2834276"/>
    <lineage>
        <taxon>Archaea</taxon>
        <taxon>Methanobacteriati</taxon>
        <taxon>Methanobacteriota</taxon>
        <taxon>Stenosarchaea group</taxon>
        <taxon>Methanomicrobia</taxon>
        <taxon>Methanomicrobiales</taxon>
        <taxon>Methanospirillaceae</taxon>
        <taxon>Methanospirillum</taxon>
    </lineage>
</organism>
<evidence type="ECO:0000313" key="2">
    <source>
        <dbReference type="EMBL" id="QVV88188.1"/>
    </source>
</evidence>
<dbReference type="AlphaFoldDB" id="A0A8E7B0G0"/>
<keyword evidence="3" id="KW-1185">Reference proteome</keyword>
<dbReference type="Proteomes" id="UP000680656">
    <property type="component" value="Chromosome"/>
</dbReference>
<dbReference type="GeneID" id="65098064"/>
<dbReference type="KEGG" id="mrtj:KHC33_12730"/>
<gene>
    <name evidence="2" type="ORF">KHC33_12730</name>
</gene>
<proteinExistence type="predicted"/>
<evidence type="ECO:0000313" key="3">
    <source>
        <dbReference type="Proteomes" id="UP000680656"/>
    </source>
</evidence>
<dbReference type="GO" id="GO:0016779">
    <property type="term" value="F:nucleotidyltransferase activity"/>
    <property type="evidence" value="ECO:0007669"/>
    <property type="project" value="InterPro"/>
</dbReference>
<keyword evidence="2" id="KW-0808">Transferase</keyword>
<dbReference type="Gene3D" id="3.30.460.10">
    <property type="entry name" value="Beta Polymerase, domain 2"/>
    <property type="match status" value="1"/>
</dbReference>
<dbReference type="PANTHER" id="PTHR43449:SF1">
    <property type="entry name" value="POLYMERASE BETA NUCLEOTIDYLTRANSFERASE DOMAIN-CONTAINING PROTEIN"/>
    <property type="match status" value="1"/>
</dbReference>
<feature type="domain" description="Polymerase nucleotidyl transferase" evidence="1">
    <location>
        <begin position="19"/>
        <end position="90"/>
    </location>
</feature>
<dbReference type="Pfam" id="PF01909">
    <property type="entry name" value="NTP_transf_2"/>
    <property type="match status" value="1"/>
</dbReference>
<sequence>MDQDRITQIIQFFTQELEKSDLQVSFVILFGSYSTGTATDQSDIDIAIVSDKFQGCEFSKRFHMLGKHIVKTVQKYHIPFDVIPLTKEEYNNEQSIRMDFIRTGIVIHPNSIFPSHSHPAEA</sequence>
<name>A0A8E7B0G0_9EURY</name>
<dbReference type="CDD" id="cd05403">
    <property type="entry name" value="NT_KNTase_like"/>
    <property type="match status" value="1"/>
</dbReference>
<dbReference type="PANTHER" id="PTHR43449">
    <property type="entry name" value="NUCLEOTIDYLTRANSFERASE"/>
    <property type="match status" value="1"/>
</dbReference>
<dbReference type="InterPro" id="IPR043519">
    <property type="entry name" value="NT_sf"/>
</dbReference>
<reference evidence="2 3" key="1">
    <citation type="submission" date="2021-05" db="EMBL/GenBank/DDBJ databases">
        <title>A novel Methanospirillum isolate from a pyrite-forming mixed culture.</title>
        <authorList>
            <person name="Bunk B."/>
            <person name="Sproer C."/>
            <person name="Spring S."/>
            <person name="Pester M."/>
        </authorList>
    </citation>
    <scope>NUCLEOTIDE SEQUENCE [LARGE SCALE GENOMIC DNA]</scope>
    <source>
        <strain evidence="2 3">J.3.6.1-F.2.7.3</strain>
    </source>
</reference>
<dbReference type="SUPFAM" id="SSF81301">
    <property type="entry name" value="Nucleotidyltransferase"/>
    <property type="match status" value="1"/>
</dbReference>
<accession>A0A8E7B0G0</accession>
<protein>
    <submittedName>
        <fullName evidence="2">Nucleotidyltransferase domain-containing protein</fullName>
    </submittedName>
</protein>
<dbReference type="RefSeq" id="WP_214419005.1">
    <property type="nucleotide sequence ID" value="NZ_CP075546.1"/>
</dbReference>
<evidence type="ECO:0000259" key="1">
    <source>
        <dbReference type="Pfam" id="PF01909"/>
    </source>
</evidence>
<dbReference type="InterPro" id="IPR002934">
    <property type="entry name" value="Polymerase_NTP_transf_dom"/>
</dbReference>
<dbReference type="EMBL" id="CP075546">
    <property type="protein sequence ID" value="QVV88188.1"/>
    <property type="molecule type" value="Genomic_DNA"/>
</dbReference>